<feature type="transmembrane region" description="Helical" evidence="7">
    <location>
        <begin position="288"/>
        <end position="314"/>
    </location>
</feature>
<evidence type="ECO:0000313" key="9">
    <source>
        <dbReference type="Proteomes" id="UP000321413"/>
    </source>
</evidence>
<reference evidence="8 9" key="1">
    <citation type="submission" date="2019-08" db="EMBL/GenBank/DDBJ databases">
        <title>Massilia golmudensis sp. nov., isolated from sand in the Qinghai-Tibetan Plateau.</title>
        <authorList>
            <person name="Zhang B."/>
        </authorList>
    </citation>
    <scope>NUCLEOTIDE SEQUENCE [LARGE SCALE GENOMIC DNA]</scope>
    <source>
        <strain evidence="8 9">GEM5</strain>
    </source>
</reference>
<feature type="transmembrane region" description="Helical" evidence="7">
    <location>
        <begin position="378"/>
        <end position="396"/>
    </location>
</feature>
<comment type="similarity">
    <text evidence="2">Belongs to the polysaccharide synthase family.</text>
</comment>
<proteinExistence type="inferred from homology"/>
<dbReference type="PANTHER" id="PTHR30250:SF10">
    <property type="entry name" value="LIPOPOLYSACCHARIDE BIOSYNTHESIS PROTEIN WZXC"/>
    <property type="match status" value="1"/>
</dbReference>
<feature type="transmembrane region" description="Helical" evidence="7">
    <location>
        <begin position="320"/>
        <end position="339"/>
    </location>
</feature>
<comment type="caution">
    <text evidence="8">The sequence shown here is derived from an EMBL/GenBank/DDBJ whole genome shotgun (WGS) entry which is preliminary data.</text>
</comment>
<keyword evidence="5 7" id="KW-1133">Transmembrane helix</keyword>
<protein>
    <submittedName>
        <fullName evidence="8">Oligosaccharide flippase family protein</fullName>
    </submittedName>
</protein>
<feature type="transmembrane region" description="Helical" evidence="7">
    <location>
        <begin position="79"/>
        <end position="98"/>
    </location>
</feature>
<name>A0A5C7G3L3_9BURK</name>
<feature type="transmembrane region" description="Helical" evidence="7">
    <location>
        <begin position="172"/>
        <end position="189"/>
    </location>
</feature>
<evidence type="ECO:0000256" key="6">
    <source>
        <dbReference type="ARBA" id="ARBA00023136"/>
    </source>
</evidence>
<feature type="transmembrane region" description="Helical" evidence="7">
    <location>
        <begin position="12"/>
        <end position="34"/>
    </location>
</feature>
<organism evidence="8 9">
    <name type="scientific">Massilia arenae</name>
    <dbReference type="NCBI Taxonomy" id="2603288"/>
    <lineage>
        <taxon>Bacteria</taxon>
        <taxon>Pseudomonadati</taxon>
        <taxon>Pseudomonadota</taxon>
        <taxon>Betaproteobacteria</taxon>
        <taxon>Burkholderiales</taxon>
        <taxon>Oxalobacteraceae</taxon>
        <taxon>Telluria group</taxon>
        <taxon>Massilia</taxon>
    </lineage>
</organism>
<dbReference type="EMBL" id="VPFD01000013">
    <property type="protein sequence ID" value="TXF99456.1"/>
    <property type="molecule type" value="Genomic_DNA"/>
</dbReference>
<evidence type="ECO:0000256" key="1">
    <source>
        <dbReference type="ARBA" id="ARBA00004651"/>
    </source>
</evidence>
<dbReference type="Pfam" id="PF13440">
    <property type="entry name" value="Polysacc_synt_3"/>
    <property type="match status" value="1"/>
</dbReference>
<evidence type="ECO:0000256" key="2">
    <source>
        <dbReference type="ARBA" id="ARBA00007430"/>
    </source>
</evidence>
<sequence>MAMVNLRRSLIINFFSSSGATMLKFLVSVLLARILSPSEIGVYSMTAVFVNFAGVFRDFGVSGYLQREPNLTPDKLRSASGVVFTSSWLIALCLYLASDALGAWFAEPEIVPVMQVLALGFVFIPFGAVTNALLSREFAAEKQAMVNAAGTISFCISCLVLANLGFGSMSLAWANLVNILACMLALMPMRKSNVPWLPSFSHWRGVAHFGAGSLLSNMAITLNNAIPDILLGKLGSASQVGLLSRANSTVQIFIHVAGSTVNYGAVSYMSQIHHRGESLAPVITRATLLLTGIGWTALGLTAVLGHDVVLALYGPTWLESVPAILPLTLAAAAIMTFNYNSVAMAAIGRPYLSALPVLATLLARILFGVLMYDGSLAGFAWALCLATMASLPLRALQQNRYFGLHLLSLLRALAPSALVAAGSVGAGMLLAWLLPSSLAPMLRLLVMAPLLAAVWYLLLRLTRHELAGEVHRLAAPIKNRLALLRPNP</sequence>
<keyword evidence="6 7" id="KW-0472">Membrane</keyword>
<dbReference type="PANTHER" id="PTHR30250">
    <property type="entry name" value="PST FAMILY PREDICTED COLANIC ACID TRANSPORTER"/>
    <property type="match status" value="1"/>
</dbReference>
<dbReference type="Proteomes" id="UP000321413">
    <property type="component" value="Unassembled WGS sequence"/>
</dbReference>
<feature type="transmembrane region" description="Helical" evidence="7">
    <location>
        <begin position="408"/>
        <end position="434"/>
    </location>
</feature>
<feature type="transmembrane region" description="Helical" evidence="7">
    <location>
        <begin position="440"/>
        <end position="459"/>
    </location>
</feature>
<dbReference type="AlphaFoldDB" id="A0A5C7G3L3"/>
<comment type="subcellular location">
    <subcellularLocation>
        <location evidence="1">Cell membrane</location>
        <topology evidence="1">Multi-pass membrane protein</topology>
    </subcellularLocation>
</comment>
<evidence type="ECO:0000313" key="8">
    <source>
        <dbReference type="EMBL" id="TXF99456.1"/>
    </source>
</evidence>
<accession>A0A5C7G3L3</accession>
<dbReference type="GO" id="GO:0005886">
    <property type="term" value="C:plasma membrane"/>
    <property type="evidence" value="ECO:0007669"/>
    <property type="project" value="UniProtKB-SubCell"/>
</dbReference>
<keyword evidence="3" id="KW-1003">Cell membrane</keyword>
<evidence type="ECO:0000256" key="5">
    <source>
        <dbReference type="ARBA" id="ARBA00022989"/>
    </source>
</evidence>
<evidence type="ECO:0000256" key="4">
    <source>
        <dbReference type="ARBA" id="ARBA00022692"/>
    </source>
</evidence>
<feature type="transmembrane region" description="Helical" evidence="7">
    <location>
        <begin position="146"/>
        <end position="166"/>
    </location>
</feature>
<feature type="transmembrane region" description="Helical" evidence="7">
    <location>
        <begin position="110"/>
        <end position="134"/>
    </location>
</feature>
<dbReference type="InterPro" id="IPR050833">
    <property type="entry name" value="Poly_Biosynth_Transport"/>
</dbReference>
<evidence type="ECO:0000256" key="3">
    <source>
        <dbReference type="ARBA" id="ARBA00022475"/>
    </source>
</evidence>
<keyword evidence="9" id="KW-1185">Reference proteome</keyword>
<feature type="transmembrane region" description="Helical" evidence="7">
    <location>
        <begin position="40"/>
        <end position="59"/>
    </location>
</feature>
<gene>
    <name evidence="8" type="ORF">FVD38_13210</name>
</gene>
<evidence type="ECO:0000256" key="7">
    <source>
        <dbReference type="SAM" id="Phobius"/>
    </source>
</evidence>
<feature type="transmembrane region" description="Helical" evidence="7">
    <location>
        <begin position="351"/>
        <end position="372"/>
    </location>
</feature>
<keyword evidence="4 7" id="KW-0812">Transmembrane</keyword>